<dbReference type="AlphaFoldDB" id="A0A2N9H9F2"/>
<name>A0A2N9H9F2_FAGSY</name>
<protein>
    <submittedName>
        <fullName evidence="1">Uncharacterized protein</fullName>
    </submittedName>
</protein>
<reference evidence="1" key="1">
    <citation type="submission" date="2018-02" db="EMBL/GenBank/DDBJ databases">
        <authorList>
            <person name="Cohen D.B."/>
            <person name="Kent A.D."/>
        </authorList>
    </citation>
    <scope>NUCLEOTIDE SEQUENCE</scope>
</reference>
<evidence type="ECO:0000313" key="1">
    <source>
        <dbReference type="EMBL" id="SPD08488.1"/>
    </source>
</evidence>
<sequence length="172" mass="19517">MNRKNLVVDKVALFKKAQAFRKLMVRIGKTLCIKVLPISDLGKLGISGKLAMSTFQWHKYHIILSFDCETEGFGITAAGEISLLAVHFPVLILNNSRMLLMSQKNLLLAPHHVKATLSSSVRILKSNPGTHTITKMKSELKRQWHEEEVRDYNETVLNISCEYKRDNAEVVE</sequence>
<proteinExistence type="predicted"/>
<dbReference type="EMBL" id="OIVN01003057">
    <property type="protein sequence ID" value="SPD08488.1"/>
    <property type="molecule type" value="Genomic_DNA"/>
</dbReference>
<accession>A0A2N9H9F2</accession>
<gene>
    <name evidence="1" type="ORF">FSB_LOCUS36370</name>
</gene>
<organism evidence="1">
    <name type="scientific">Fagus sylvatica</name>
    <name type="common">Beechnut</name>
    <dbReference type="NCBI Taxonomy" id="28930"/>
    <lineage>
        <taxon>Eukaryota</taxon>
        <taxon>Viridiplantae</taxon>
        <taxon>Streptophyta</taxon>
        <taxon>Embryophyta</taxon>
        <taxon>Tracheophyta</taxon>
        <taxon>Spermatophyta</taxon>
        <taxon>Magnoliopsida</taxon>
        <taxon>eudicotyledons</taxon>
        <taxon>Gunneridae</taxon>
        <taxon>Pentapetalae</taxon>
        <taxon>rosids</taxon>
        <taxon>fabids</taxon>
        <taxon>Fagales</taxon>
        <taxon>Fagaceae</taxon>
        <taxon>Fagus</taxon>
    </lineage>
</organism>